<dbReference type="InterPro" id="IPR036008">
    <property type="entry name" value="Aconitase_4Fe-4S_dom"/>
</dbReference>
<feature type="domain" description="Aconitase/3-isopropylmalate dehydratase large subunit alpha/beta/alpha" evidence="6">
    <location>
        <begin position="286"/>
        <end position="408"/>
    </location>
</feature>
<dbReference type="Gene3D" id="3.30.499.10">
    <property type="entry name" value="Aconitase, domain 3"/>
    <property type="match status" value="2"/>
</dbReference>
<name>A0A4Q7NLV5_9BURK</name>
<dbReference type="InterPro" id="IPR001030">
    <property type="entry name" value="Acoase/IPM_deHydtase_lsu_aba"/>
</dbReference>
<evidence type="ECO:0000313" key="8">
    <source>
        <dbReference type="Proteomes" id="UP000292445"/>
    </source>
</evidence>
<dbReference type="PANTHER" id="PTHR43822:SF21">
    <property type="entry name" value="3-ISOPROPYLMALATE DEHYDRATASE LARGE SUBUNIT 1"/>
    <property type="match status" value="1"/>
</dbReference>
<dbReference type="EMBL" id="SGXC01000001">
    <property type="protein sequence ID" value="RZS86141.1"/>
    <property type="molecule type" value="Genomic_DNA"/>
</dbReference>
<evidence type="ECO:0000313" key="7">
    <source>
        <dbReference type="EMBL" id="RZS86141.1"/>
    </source>
</evidence>
<evidence type="ECO:0000256" key="1">
    <source>
        <dbReference type="ARBA" id="ARBA00011271"/>
    </source>
</evidence>
<feature type="domain" description="Aconitase/3-isopropylmalate dehydratase large subunit alpha/beta/alpha" evidence="6">
    <location>
        <begin position="36"/>
        <end position="233"/>
    </location>
</feature>
<dbReference type="RefSeq" id="WP_130357260.1">
    <property type="nucleotide sequence ID" value="NZ_SGXC01000001.1"/>
</dbReference>
<keyword evidence="2" id="KW-0479">Metal-binding</keyword>
<evidence type="ECO:0000256" key="2">
    <source>
        <dbReference type="ARBA" id="ARBA00022723"/>
    </source>
</evidence>
<keyword evidence="3" id="KW-0408">Iron</keyword>
<evidence type="ECO:0000256" key="3">
    <source>
        <dbReference type="ARBA" id="ARBA00023004"/>
    </source>
</evidence>
<dbReference type="GO" id="GO:0043436">
    <property type="term" value="P:oxoacid metabolic process"/>
    <property type="evidence" value="ECO:0007669"/>
    <property type="project" value="UniProtKB-ARBA"/>
</dbReference>
<dbReference type="InterPro" id="IPR050067">
    <property type="entry name" value="IPM_dehydratase_rel_enz"/>
</dbReference>
<dbReference type="Proteomes" id="UP000292445">
    <property type="component" value="Unassembled WGS sequence"/>
</dbReference>
<dbReference type="PANTHER" id="PTHR43822">
    <property type="entry name" value="HOMOACONITASE, MITOCHONDRIAL-RELATED"/>
    <property type="match status" value="1"/>
</dbReference>
<keyword evidence="8" id="KW-1185">Reference proteome</keyword>
<protein>
    <submittedName>
        <fullName evidence="7">3-isopropylmalate/(R)-2-methylmalate dehydratase large subunit</fullName>
    </submittedName>
</protein>
<gene>
    <name evidence="7" type="ORF">EV675_2175</name>
</gene>
<accession>A0A4Q7NLV5</accession>
<dbReference type="OrthoDB" id="8674062at2"/>
<evidence type="ECO:0000259" key="6">
    <source>
        <dbReference type="Pfam" id="PF00330"/>
    </source>
</evidence>
<dbReference type="Pfam" id="PF00330">
    <property type="entry name" value="Aconitase"/>
    <property type="match status" value="2"/>
</dbReference>
<dbReference type="InterPro" id="IPR015931">
    <property type="entry name" value="Acnase/IPM_dHydase_lsu_aba_1/3"/>
</dbReference>
<evidence type="ECO:0000256" key="4">
    <source>
        <dbReference type="ARBA" id="ARBA00023014"/>
    </source>
</evidence>
<proteinExistence type="predicted"/>
<organism evidence="7 8">
    <name type="scientific">Pigmentiphaga kullae</name>
    <dbReference type="NCBI Taxonomy" id="151784"/>
    <lineage>
        <taxon>Bacteria</taxon>
        <taxon>Pseudomonadati</taxon>
        <taxon>Pseudomonadota</taxon>
        <taxon>Betaproteobacteria</taxon>
        <taxon>Burkholderiales</taxon>
        <taxon>Alcaligenaceae</taxon>
        <taxon>Pigmentiphaga</taxon>
    </lineage>
</organism>
<comment type="subunit">
    <text evidence="1">Heterodimer of LeuC and LeuD.</text>
</comment>
<dbReference type="GO" id="GO:0046872">
    <property type="term" value="F:metal ion binding"/>
    <property type="evidence" value="ECO:0007669"/>
    <property type="project" value="UniProtKB-KW"/>
</dbReference>
<sequence>MNRIASRIPQTGAEKILARASGKPCVRPGDIVSPEPELVIIHDGYVESAYNELSNLGYRRIARPERVMFVTDHEVAYASPASALRARRIRQIAREWNVGRFFDAGRGGHGHLFPIEAGLVRAGMFLSCYDMHATNFGAVGAVACAPGPEIVSVLATGSVWEQVPATVRVRLQGATGPALTARDVGFHVTRLFADGRLPAHDNRMIEFAGDYAAGLPLSERVALCNSLTEIGVANVWFTPAGDGSIHAGDADAPVEAEVDIDLAGLAPQVALPGGPHLGVDVDEAAGRHVDHAYIGSCGSGMYEDFAAAAALLRGRRIADHVRMFIVPGTVETSLRMARDGLAEVFQQAGAMLLPPGCGPCAGGVMGPLAEGETSISTAATNHAGRFGAKTAQAYLGSPLTVAASALAGRIADPRALMPEREPIR</sequence>
<evidence type="ECO:0000256" key="5">
    <source>
        <dbReference type="ARBA" id="ARBA00023239"/>
    </source>
</evidence>
<keyword evidence="5" id="KW-0456">Lyase</keyword>
<reference evidence="7 8" key="1">
    <citation type="submission" date="2019-02" db="EMBL/GenBank/DDBJ databases">
        <title>Genomic Encyclopedia of Type Strains, Phase IV (KMG-IV): sequencing the most valuable type-strain genomes for metagenomic binning, comparative biology and taxonomic classification.</title>
        <authorList>
            <person name="Goeker M."/>
        </authorList>
    </citation>
    <scope>NUCLEOTIDE SEQUENCE [LARGE SCALE GENOMIC DNA]</scope>
    <source>
        <strain evidence="7 8">K24</strain>
    </source>
</reference>
<dbReference type="GO" id="GO:0016829">
    <property type="term" value="F:lyase activity"/>
    <property type="evidence" value="ECO:0007669"/>
    <property type="project" value="UniProtKB-KW"/>
</dbReference>
<comment type="caution">
    <text evidence="7">The sequence shown here is derived from an EMBL/GenBank/DDBJ whole genome shotgun (WGS) entry which is preliminary data.</text>
</comment>
<keyword evidence="4" id="KW-0411">Iron-sulfur</keyword>
<dbReference type="GO" id="GO:0051536">
    <property type="term" value="F:iron-sulfur cluster binding"/>
    <property type="evidence" value="ECO:0007669"/>
    <property type="project" value="UniProtKB-KW"/>
</dbReference>
<dbReference type="AlphaFoldDB" id="A0A4Q7NLV5"/>
<dbReference type="SUPFAM" id="SSF53732">
    <property type="entry name" value="Aconitase iron-sulfur domain"/>
    <property type="match status" value="1"/>
</dbReference>